<protein>
    <submittedName>
        <fullName evidence="1">Uncharacterized protein</fullName>
    </submittedName>
</protein>
<name>A0A0A9CLV2_ARUDO</name>
<proteinExistence type="predicted"/>
<sequence length="40" mass="4092">MLISRVGSLPGDIDALGGMIIQYPDAEAPPPSPPPQPPVP</sequence>
<reference evidence="1" key="1">
    <citation type="submission" date="2014-09" db="EMBL/GenBank/DDBJ databases">
        <authorList>
            <person name="Magalhaes I.L.F."/>
            <person name="Oliveira U."/>
            <person name="Santos F.R."/>
            <person name="Vidigal T.H.D.A."/>
            <person name="Brescovit A.D."/>
            <person name="Santos A.J."/>
        </authorList>
    </citation>
    <scope>NUCLEOTIDE SEQUENCE</scope>
    <source>
        <tissue evidence="1">Shoot tissue taken approximately 20 cm above the soil surface</tissue>
    </source>
</reference>
<reference evidence="1" key="2">
    <citation type="journal article" date="2015" name="Data Brief">
        <title>Shoot transcriptome of the giant reed, Arundo donax.</title>
        <authorList>
            <person name="Barrero R.A."/>
            <person name="Guerrero F.D."/>
            <person name="Moolhuijzen P."/>
            <person name="Goolsby J.A."/>
            <person name="Tidwell J."/>
            <person name="Bellgard S.E."/>
            <person name="Bellgard M.I."/>
        </authorList>
    </citation>
    <scope>NUCLEOTIDE SEQUENCE</scope>
    <source>
        <tissue evidence="1">Shoot tissue taken approximately 20 cm above the soil surface</tissue>
    </source>
</reference>
<organism evidence="1">
    <name type="scientific">Arundo donax</name>
    <name type="common">Giant reed</name>
    <name type="synonym">Donax arundinaceus</name>
    <dbReference type="NCBI Taxonomy" id="35708"/>
    <lineage>
        <taxon>Eukaryota</taxon>
        <taxon>Viridiplantae</taxon>
        <taxon>Streptophyta</taxon>
        <taxon>Embryophyta</taxon>
        <taxon>Tracheophyta</taxon>
        <taxon>Spermatophyta</taxon>
        <taxon>Magnoliopsida</taxon>
        <taxon>Liliopsida</taxon>
        <taxon>Poales</taxon>
        <taxon>Poaceae</taxon>
        <taxon>PACMAD clade</taxon>
        <taxon>Arundinoideae</taxon>
        <taxon>Arundineae</taxon>
        <taxon>Arundo</taxon>
    </lineage>
</organism>
<dbReference type="EMBL" id="GBRH01223525">
    <property type="protein sequence ID" value="JAD74370.1"/>
    <property type="molecule type" value="Transcribed_RNA"/>
</dbReference>
<accession>A0A0A9CLV2</accession>
<evidence type="ECO:0000313" key="1">
    <source>
        <dbReference type="EMBL" id="JAD74370.1"/>
    </source>
</evidence>
<dbReference type="AlphaFoldDB" id="A0A0A9CLV2"/>